<sequence>MRNKRLFCIFSSVLSVVSGAFSIVAICFWMVRYVFDFENTHKELKAETLTGTFGVWGADFNEQKLEPVIYAALVFAILLIVNGVLIWWSSRTYLTQKSLEKATERNYQSNENFRNPAYIPSSFDNNDL</sequence>
<organism evidence="2 3">
    <name type="scientific">Oikopleura dioica</name>
    <name type="common">Tunicate</name>
    <dbReference type="NCBI Taxonomy" id="34765"/>
    <lineage>
        <taxon>Eukaryota</taxon>
        <taxon>Metazoa</taxon>
        <taxon>Chordata</taxon>
        <taxon>Tunicata</taxon>
        <taxon>Appendicularia</taxon>
        <taxon>Copelata</taxon>
        <taxon>Oikopleuridae</taxon>
        <taxon>Oikopleura</taxon>
    </lineage>
</organism>
<reference evidence="2 3" key="1">
    <citation type="submission" date="2021-04" db="EMBL/GenBank/DDBJ databases">
        <authorList>
            <person name="Bliznina A."/>
        </authorList>
    </citation>
    <scope>NUCLEOTIDE SEQUENCE [LARGE SCALE GENOMIC DNA]</scope>
</reference>
<keyword evidence="1" id="KW-0812">Transmembrane</keyword>
<keyword evidence="1" id="KW-0472">Membrane</keyword>
<proteinExistence type="predicted"/>
<evidence type="ECO:0000256" key="1">
    <source>
        <dbReference type="SAM" id="Phobius"/>
    </source>
</evidence>
<name>A0ABN7RU37_OIKDI</name>
<feature type="transmembrane region" description="Helical" evidence="1">
    <location>
        <begin position="7"/>
        <end position="31"/>
    </location>
</feature>
<keyword evidence="1" id="KW-1133">Transmembrane helix</keyword>
<keyword evidence="3" id="KW-1185">Reference proteome</keyword>
<evidence type="ECO:0000313" key="3">
    <source>
        <dbReference type="Proteomes" id="UP001158576"/>
    </source>
</evidence>
<accession>A0ABN7RU37</accession>
<evidence type="ECO:0000313" key="2">
    <source>
        <dbReference type="EMBL" id="CAG5083014.1"/>
    </source>
</evidence>
<dbReference type="Gene3D" id="1.20.140.150">
    <property type="match status" value="1"/>
</dbReference>
<dbReference type="Proteomes" id="UP001158576">
    <property type="component" value="Chromosome PAR"/>
</dbReference>
<protein>
    <submittedName>
        <fullName evidence="2">Oidioi.mRNA.OKI2018_I69.PAR.g10257.t1.cds</fullName>
    </submittedName>
</protein>
<gene>
    <name evidence="2" type="ORF">OKIOD_LOCUS1815</name>
</gene>
<feature type="transmembrane region" description="Helical" evidence="1">
    <location>
        <begin position="68"/>
        <end position="88"/>
    </location>
</feature>
<dbReference type="EMBL" id="OU015568">
    <property type="protein sequence ID" value="CAG5083014.1"/>
    <property type="molecule type" value="Genomic_DNA"/>
</dbReference>